<sequence length="39" mass="4464">MHLIEGRRERRFFAVWALELGSLAQTVHVDANSARGGRR</sequence>
<dbReference type="KEGG" id="llu:AKJ09_07183"/>
<reference evidence="1 2" key="1">
    <citation type="submission" date="2015-08" db="EMBL/GenBank/DDBJ databases">
        <authorList>
            <person name="Babu N.S."/>
            <person name="Beckwith C.J."/>
            <person name="Beseler K.G."/>
            <person name="Brison A."/>
            <person name="Carone J.V."/>
            <person name="Caskin T.P."/>
            <person name="Diamond M."/>
            <person name="Durham M.E."/>
            <person name="Foxe J.M."/>
            <person name="Go M."/>
            <person name="Henderson B.A."/>
            <person name="Jones I.B."/>
            <person name="McGettigan J.A."/>
            <person name="Micheletti S.J."/>
            <person name="Nasrallah M.E."/>
            <person name="Ortiz D."/>
            <person name="Piller C.R."/>
            <person name="Privatt S.R."/>
            <person name="Schneider S.L."/>
            <person name="Sharp S."/>
            <person name="Smith T.C."/>
            <person name="Stanton J.D."/>
            <person name="Ullery H.E."/>
            <person name="Wilson R.J."/>
            <person name="Serrano M.G."/>
            <person name="Buck G."/>
            <person name="Lee V."/>
            <person name="Wang Y."/>
            <person name="Carvalho R."/>
            <person name="Voegtly L."/>
            <person name="Shi R."/>
            <person name="Duckworth R."/>
            <person name="Johnson A."/>
            <person name="Loviza R."/>
            <person name="Walstead R."/>
            <person name="Shah Z."/>
            <person name="Kiflezghi M."/>
            <person name="Wade K."/>
            <person name="Ball S.L."/>
            <person name="Bradley K.W."/>
            <person name="Asai D.J."/>
            <person name="Bowman C.A."/>
            <person name="Russell D.A."/>
            <person name="Pope W.H."/>
            <person name="Jacobs-Sera D."/>
            <person name="Hendrix R.W."/>
            <person name="Hatfull G.F."/>
        </authorList>
    </citation>
    <scope>NUCLEOTIDE SEQUENCE [LARGE SCALE GENOMIC DNA]</scope>
    <source>
        <strain evidence="1 2">DSM 27648</strain>
    </source>
</reference>
<name>A0A0K1Q533_9BACT</name>
<proteinExistence type="predicted"/>
<accession>A0A0K1Q533</accession>
<keyword evidence="2" id="KW-1185">Reference proteome</keyword>
<evidence type="ECO:0000313" key="2">
    <source>
        <dbReference type="Proteomes" id="UP000064967"/>
    </source>
</evidence>
<protein>
    <submittedName>
        <fullName evidence="1">Uncharacterized protein</fullName>
    </submittedName>
</protein>
<organism evidence="1 2">
    <name type="scientific">Labilithrix luteola</name>
    <dbReference type="NCBI Taxonomy" id="1391654"/>
    <lineage>
        <taxon>Bacteria</taxon>
        <taxon>Pseudomonadati</taxon>
        <taxon>Myxococcota</taxon>
        <taxon>Polyangia</taxon>
        <taxon>Polyangiales</taxon>
        <taxon>Labilitrichaceae</taxon>
        <taxon>Labilithrix</taxon>
    </lineage>
</organism>
<dbReference type="Proteomes" id="UP000064967">
    <property type="component" value="Chromosome"/>
</dbReference>
<dbReference type="STRING" id="1391654.AKJ09_07183"/>
<evidence type="ECO:0000313" key="1">
    <source>
        <dbReference type="EMBL" id="AKV00520.1"/>
    </source>
</evidence>
<dbReference type="EMBL" id="CP012333">
    <property type="protein sequence ID" value="AKV00520.1"/>
    <property type="molecule type" value="Genomic_DNA"/>
</dbReference>
<gene>
    <name evidence="1" type="ORF">AKJ09_07183</name>
</gene>
<dbReference type="AlphaFoldDB" id="A0A0K1Q533"/>